<keyword evidence="1" id="KW-0547">Nucleotide-binding</keyword>
<dbReference type="InterPro" id="IPR001795">
    <property type="entry name" value="RNA-dir_pol_luteovirus"/>
</dbReference>
<evidence type="ECO:0000256" key="1">
    <source>
        <dbReference type="ARBA" id="ARBA00022741"/>
    </source>
</evidence>
<sequence length="1612" mass="182223">MDAFVSSFFKDFTAPGVPPVFDENKVCYTYMDAHLLTTVDNIPQSRPYVSSQPMTPMGKMTASLTAGTSSLDGLAKEVITPEGNMNMTTLSDLVRTTSGKNAAEWSNHYAVMRSWSWADNHVSLIFNMLRFVFMSHVAGESTQPQLYRLGQYNDGHVIIDRDQWWSNEYPELHTLSWPGGISADNYPIYTRIVAATPSDGSPALDLRGLTAVEARFVLLMLGAWNRQGRLRSGFALEKLTEAVTYRSDVGVDGLDNWLDCVGVGERMAPPAIPRAGAAWNALRKYVTQNRLFDHFSVAMHMLTCTAYQFLPSTAEGNYWLSVDWRAQLPAFASIRGRYTILNEGEAALTSHRALSEWNFINNRFEKINLMCLVMAQAAFTGMAVRAMKRGLSIKLDDIINTESDFHNVMNFMSAAASEATRRPVPLPGMTGVYVYPNERVDEYDADRSVIVLNETLPPTDSYDTVESVVEERAQVERRVTKSEGQYREEMVAYLREYNLWSNLPRGPDRPQAPPMPSRERMIQQPGVIRHITRKIKVPYLPMAGVPVLIMPLNPFTFNTPLNLSGVIRKDEGSGERMGWKVKWDVAWRWANLARLAGYDIAVRPDNDVAGAKNFFAPNDVNMTWPILKKPDTQEMEALVCGMHNREHSFMSLPLMHTPFFKGEINYMTIVQQRGCGTRPREGRVEVTECGGAFQMTQTITVTVSAPEGVSRLRGFISREELGFSFCKRCSGWRNPTDARDTGCCGCGRKLEPWWSQALGAHEADCINLINSNPEAPLNSRTTSTVNNIEHIKEELNRNNIPVWCNIRRGNLSVVIRSKCKYVLAHVTHVHNSGVAGYQNLRVGTSNISGIAVKCEDFWLYYIRTDMDIVSAPPTVRRAVSVAYSAINDYDYSDASGMRYLRRQFDVDAKLIAHVRVGTGPAENEFERSKVTGEHHTHFRPEELWKIATTNKASLRAMQLVLDCMRNITGITEAAVATFMLYILTARPQIMYMIACSQKIRGCKDVGRLVNVLKDLSTPLKSLQNHELADLSQMFELQTLVNRGIGKVDWEGEYEDRTKPDSIIIDPVDVYKTAMKVFNEGEQHGFKYQRMERHKYIKSRWEWVPAGSVHSQYVEDDKYIKRDYRHRTKFVTLNAMPAEHINKMFARRPQIEAWASIKYEWAKQRAIYGVDLTSSVITNFAMYRCEESLRHRFPIGEEAAATRVHKRLKMMLADSESFCYDFDNFNAQHSIGSMYAVLCAYRDYFKKDMSVEQQSAMEWVCNSVLDMTVNDNMSEESKRYKLKGTLLSGWRLTTFMNTILNYVYFEVSGALATRGVRDSVHNGDDVLLSVRNIASVVQIHKKMADINARAQPAKCNALSVGEFLRVEHKVSKENGLGAQYLSRACATAVHSRIESQAPLRLTDALKATVTRMEELSARSEAASNIAAMLLQMATERQAEIFKVSVDICEEIVRSHVIVGGALTCKTGKIANEIIEEVETLHATSIAGADRRDVAEVNDLLPGIIDYAHILVKQYEQYTDIDHVLRRVKGATDRQLSVTRGTRLTVVDAALKTRYAYGREMFGMYRGIINVPYVDKARFVGISPIAMLDQEKVKIIKGLIEHVRDVEYTLRVLL</sequence>
<dbReference type="Pfam" id="PF09220">
    <property type="entry name" value="LA-virus_coat"/>
    <property type="match status" value="1"/>
</dbReference>
<dbReference type="InterPro" id="IPR043502">
    <property type="entry name" value="DNA/RNA_pol_sf"/>
</dbReference>
<dbReference type="Pfam" id="PF02123">
    <property type="entry name" value="RdRP_4"/>
    <property type="match status" value="1"/>
</dbReference>
<dbReference type="InterPro" id="IPR036332">
    <property type="entry name" value="Major_coat_LA-virus_sf"/>
</dbReference>
<dbReference type="InterPro" id="IPR015302">
    <property type="entry name" value="Major_coat_LA-virus"/>
</dbReference>
<dbReference type="GO" id="GO:0003968">
    <property type="term" value="F:RNA-directed RNA polymerase activity"/>
    <property type="evidence" value="ECO:0007669"/>
    <property type="project" value="UniProtKB-EC"/>
</dbReference>
<dbReference type="GO" id="GO:0000166">
    <property type="term" value="F:nucleotide binding"/>
    <property type="evidence" value="ECO:0007669"/>
    <property type="project" value="UniProtKB-KW"/>
</dbReference>
<dbReference type="Gene3D" id="3.90.1840.10">
    <property type="entry name" value="Major capsid protein"/>
    <property type="match status" value="1"/>
</dbReference>
<dbReference type="GO" id="GO:0006351">
    <property type="term" value="P:DNA-templated transcription"/>
    <property type="evidence" value="ECO:0007669"/>
    <property type="project" value="InterPro"/>
</dbReference>
<feature type="domain" description="Major coat protein L-A virus" evidence="3">
    <location>
        <begin position="39"/>
        <end position="437"/>
    </location>
</feature>
<name>A0AA96PWA0_9VIRU</name>
<dbReference type="EMBL" id="OR475296">
    <property type="protein sequence ID" value="WNV26872.1"/>
    <property type="molecule type" value="Genomic_RNA"/>
</dbReference>
<evidence type="ECO:0000256" key="2">
    <source>
        <dbReference type="ARBA" id="ARBA00048744"/>
    </source>
</evidence>
<proteinExistence type="predicted"/>
<evidence type="ECO:0000313" key="4">
    <source>
        <dbReference type="EMBL" id="WNV26872.1"/>
    </source>
</evidence>
<dbReference type="GO" id="GO:0003723">
    <property type="term" value="F:RNA binding"/>
    <property type="evidence" value="ECO:0007669"/>
    <property type="project" value="InterPro"/>
</dbReference>
<accession>A0AA96PWA0</accession>
<reference evidence="4" key="1">
    <citation type="submission" date="2023-08" db="EMBL/GenBank/DDBJ databases">
        <authorList>
            <person name="Alvarez-Quinto R."/>
            <person name="Grinstead S."/>
            <person name="Martin R."/>
            <person name="Mollov D."/>
        </authorList>
    </citation>
    <scope>NUCLEOTIDE SEQUENCE</scope>
    <source>
        <strain evidence="4">VN-2107-07</strain>
    </source>
</reference>
<dbReference type="SUPFAM" id="SSF82856">
    <property type="entry name" value="L-A virus major coat protein"/>
    <property type="match status" value="2"/>
</dbReference>
<dbReference type="SUPFAM" id="SSF56672">
    <property type="entry name" value="DNA/RNA polymerases"/>
    <property type="match status" value="1"/>
</dbReference>
<organism evidence="4">
    <name type="scientific">Vaccinium-associated virus C</name>
    <dbReference type="NCBI Taxonomy" id="3079058"/>
    <lineage>
        <taxon>Viruses</taxon>
    </lineage>
</organism>
<comment type="catalytic activity">
    <reaction evidence="2">
        <text>RNA(n) + a ribonucleoside 5'-triphosphate = RNA(n+1) + diphosphate</text>
        <dbReference type="Rhea" id="RHEA:21248"/>
        <dbReference type="Rhea" id="RHEA-COMP:14527"/>
        <dbReference type="Rhea" id="RHEA-COMP:17342"/>
        <dbReference type="ChEBI" id="CHEBI:33019"/>
        <dbReference type="ChEBI" id="CHEBI:61557"/>
        <dbReference type="ChEBI" id="CHEBI:140395"/>
        <dbReference type="EC" id="2.7.7.48"/>
    </reaction>
</comment>
<protein>
    <submittedName>
        <fullName evidence="4">CP-RdRp fusion protein</fullName>
    </submittedName>
</protein>
<evidence type="ECO:0000259" key="3">
    <source>
        <dbReference type="Pfam" id="PF09220"/>
    </source>
</evidence>